<dbReference type="RefSeq" id="WP_210222522.1">
    <property type="nucleotide sequence ID" value="NZ_CP072801.1"/>
</dbReference>
<reference evidence="4 5" key="1">
    <citation type="submission" date="2021-04" db="EMBL/GenBank/DDBJ databases">
        <title>Genomics, taxonomy and metabolism of representatives of sulfur bacteria of the genus Thiothrix: Thiothrix fructosivorans QT, Thiothrix unzii A1T and three new species, Thiothrix subterranea sp. nov., Thiothrix litoralis sp. nov. and 'Candidatus Thiothrix anitrata' sp. nov.</title>
        <authorList>
            <person name="Ravin N.V."/>
            <person name="Smolyakov D."/>
            <person name="Rudenko T.S."/>
            <person name="Mardanov A.V."/>
            <person name="Beletsky A.V."/>
            <person name="Markov N.D."/>
            <person name="Fomenkov A.I."/>
            <person name="Roberts R.J."/>
            <person name="Karnachuk O.V."/>
            <person name="Novikov A."/>
            <person name="Grabovich M.Y."/>
        </authorList>
    </citation>
    <scope>NUCLEOTIDE SEQUENCE [LARGE SCALE GENOMIC DNA]</scope>
    <source>
        <strain evidence="4 5">AS</strain>
    </source>
</reference>
<gene>
    <name evidence="4" type="ORF">J9253_19645</name>
</gene>
<proteinExistence type="predicted"/>
<keyword evidence="1 2" id="KW-0732">Signal</keyword>
<dbReference type="SUPFAM" id="SSF56925">
    <property type="entry name" value="OMPA-like"/>
    <property type="match status" value="1"/>
</dbReference>
<protein>
    <submittedName>
        <fullName evidence="4">Porin family protein</fullName>
    </submittedName>
</protein>
<dbReference type="Gene3D" id="2.40.160.20">
    <property type="match status" value="1"/>
</dbReference>
<feature type="domain" description="Outer membrane protein beta-barrel" evidence="3">
    <location>
        <begin position="16"/>
        <end position="221"/>
    </location>
</feature>
<dbReference type="Proteomes" id="UP000672039">
    <property type="component" value="Chromosome"/>
</dbReference>
<dbReference type="InterPro" id="IPR027385">
    <property type="entry name" value="Beta-barrel_OMP"/>
</dbReference>
<evidence type="ECO:0000256" key="1">
    <source>
        <dbReference type="ARBA" id="ARBA00022729"/>
    </source>
</evidence>
<sequence>MKFFFGKKSVSAFVVVSVLMGAETAYAGGIGERYLAVDVGTTENSDNTDLYYYDAGSGDYLAERADQAVGVRAGYRVTDKVAIEAGYVDLGRTFDAVEYPDGLYGMGEQKTRALTLGVVGSAALGHQVNAYAKAGVAYYQSKATYDDVLLPAELKVSDTGFTPTVGLGVSYRLSNHLAVNTGFDYYHELGQREDLFDNTDNSIETVKSSTGVLSLGLGYSF</sequence>
<dbReference type="EMBL" id="CP072801">
    <property type="protein sequence ID" value="QTR46160.1"/>
    <property type="molecule type" value="Genomic_DNA"/>
</dbReference>
<organism evidence="4 5">
    <name type="scientific">Thiothrix litoralis</name>
    <dbReference type="NCBI Taxonomy" id="2891210"/>
    <lineage>
        <taxon>Bacteria</taxon>
        <taxon>Pseudomonadati</taxon>
        <taxon>Pseudomonadota</taxon>
        <taxon>Gammaproteobacteria</taxon>
        <taxon>Thiotrichales</taxon>
        <taxon>Thiotrichaceae</taxon>
        <taxon>Thiothrix</taxon>
    </lineage>
</organism>
<evidence type="ECO:0000259" key="3">
    <source>
        <dbReference type="Pfam" id="PF13505"/>
    </source>
</evidence>
<keyword evidence="5" id="KW-1185">Reference proteome</keyword>
<accession>A0ABX7WRI3</accession>
<dbReference type="Pfam" id="PF13505">
    <property type="entry name" value="OMP_b-brl"/>
    <property type="match status" value="1"/>
</dbReference>
<evidence type="ECO:0000313" key="5">
    <source>
        <dbReference type="Proteomes" id="UP000672039"/>
    </source>
</evidence>
<feature type="chain" id="PRO_5045502112" evidence="2">
    <location>
        <begin position="28"/>
        <end position="221"/>
    </location>
</feature>
<name>A0ABX7WRI3_9GAMM</name>
<evidence type="ECO:0000313" key="4">
    <source>
        <dbReference type="EMBL" id="QTR46160.1"/>
    </source>
</evidence>
<feature type="signal peptide" evidence="2">
    <location>
        <begin position="1"/>
        <end position="27"/>
    </location>
</feature>
<dbReference type="InterPro" id="IPR011250">
    <property type="entry name" value="OMP/PagP_B-barrel"/>
</dbReference>
<evidence type="ECO:0000256" key="2">
    <source>
        <dbReference type="SAM" id="SignalP"/>
    </source>
</evidence>